<dbReference type="Proteomes" id="UP000002208">
    <property type="component" value="Plasmid 3"/>
</dbReference>
<evidence type="ECO:0000313" key="3">
    <source>
        <dbReference type="Proteomes" id="UP000002208"/>
    </source>
</evidence>
<feature type="transmembrane region" description="Helical" evidence="1">
    <location>
        <begin position="402"/>
        <end position="422"/>
    </location>
</feature>
<dbReference type="KEGG" id="ddr:Deide_3p00450"/>
<feature type="transmembrane region" description="Helical" evidence="1">
    <location>
        <begin position="434"/>
        <end position="452"/>
    </location>
</feature>
<feature type="transmembrane region" description="Helical" evidence="1">
    <location>
        <begin position="338"/>
        <end position="359"/>
    </location>
</feature>
<evidence type="ECO:0000256" key="1">
    <source>
        <dbReference type="SAM" id="Phobius"/>
    </source>
</evidence>
<dbReference type="HOGENOM" id="CLU_425603_0_0_0"/>
<feature type="transmembrane region" description="Helical" evidence="1">
    <location>
        <begin position="159"/>
        <end position="176"/>
    </location>
</feature>
<reference evidence="2 3" key="1">
    <citation type="journal article" date="2009" name="PLoS Genet.">
        <title>Alliance of proteomics and genomics to unravel the specificities of Sahara bacterium Deinococcus deserti.</title>
        <authorList>
            <person name="de Groot A."/>
            <person name="Dulermo R."/>
            <person name="Ortet P."/>
            <person name="Blanchard L."/>
            <person name="Guerin P."/>
            <person name="Fernandez B."/>
            <person name="Vacherie B."/>
            <person name="Dossat C."/>
            <person name="Jolivet E."/>
            <person name="Siguier P."/>
            <person name="Chandler M."/>
            <person name="Barakat M."/>
            <person name="Dedieu A."/>
            <person name="Barbe V."/>
            <person name="Heulin T."/>
            <person name="Sommer S."/>
            <person name="Achouak W."/>
            <person name="Armengaud J."/>
        </authorList>
    </citation>
    <scope>NUCLEOTIDE SEQUENCE [LARGE SCALE GENOMIC DNA]</scope>
    <source>
        <strain evidence="3">DSM 17065 / CIP 109153 / LMG 22923 / VCD115</strain>
        <plasmid evidence="3">pDeide3</plasmid>
    </source>
</reference>
<keyword evidence="3" id="KW-1185">Reference proteome</keyword>
<keyword evidence="1" id="KW-0472">Membrane</keyword>
<dbReference type="RefSeq" id="WP_012694837.1">
    <property type="nucleotide sequence ID" value="NC_012528.1"/>
</dbReference>
<feature type="transmembrane region" description="Helical" evidence="1">
    <location>
        <begin position="281"/>
        <end position="304"/>
    </location>
</feature>
<feature type="transmembrane region" description="Helical" evidence="1">
    <location>
        <begin position="379"/>
        <end position="396"/>
    </location>
</feature>
<proteinExistence type="predicted"/>
<keyword evidence="2" id="KW-0614">Plasmid</keyword>
<feature type="transmembrane region" description="Helical" evidence="1">
    <location>
        <begin position="239"/>
        <end position="260"/>
    </location>
</feature>
<evidence type="ECO:0000313" key="2">
    <source>
        <dbReference type="EMBL" id="ACO47963.2"/>
    </source>
</evidence>
<dbReference type="Gene3D" id="1.20.1740.10">
    <property type="entry name" value="Amino acid/polyamine transporter I"/>
    <property type="match status" value="1"/>
</dbReference>
<dbReference type="OrthoDB" id="232755at2"/>
<feature type="transmembrane region" description="Helical" evidence="1">
    <location>
        <begin position="62"/>
        <end position="87"/>
    </location>
</feature>
<geneLocation type="plasmid" evidence="3">
    <name>pDeide3</name>
</geneLocation>
<accession>C1D482</accession>
<sequence>MSTARTSGSFKQWFLEIEQSEPEGFYENESAVRVQHHQHPWWKVMCLTGVDYFSTLGYQPGIAALAAGPLAPVATLVLVLVTLFGALPMYRRVAQESPHGDGSISMLERLLSYWPGKLLVLTLIGFVATGFIITITLSAADATAHLVENPFLKARLDGYQVPLTLALIGLLGGVFLKGFKEAIGIAVAIVVLYIGLNLVVIGKGTLDVLAQPAVLTNWQTGLAQAYQSPLAMTGAALLVFPRLALGLSGFETGVVVMPLVQGGPGDARKRLAGRIRNTKKLLTTAALLMSALLLGSAMVTTLLIPPDAFRPGGEASGRALAYLAHERLGDAFGSLYDAATILILWFAGASAMAGLLNIVPRYLPRYGMAPDWSRASRPLVVIFVALSALVTILFRANVETQAGAYATGVLALMTSAAVAVFLTEVRRKHARSAAVFAVISALFIYTSVVTVADRPEGLFIALLFIAAILTVSVASRVSRSTELRVQHVTLDGPAQQLLRETVLRGLPVRFIANRLHAGDSTEYHLKELEVRLDTHLPQGEPALFLEVAITDASNFTDTVQVQGVRIGRHAVLRAGGSSVPNTIAAVLLHVRDVTGSPPHVYFEWSETGPAANALRFLLAGEGDIPPLTHEVLRVAEPNQQRRPIVHVGG</sequence>
<dbReference type="EMBL" id="CP001117">
    <property type="protein sequence ID" value="ACO47963.2"/>
    <property type="molecule type" value="Genomic_DNA"/>
</dbReference>
<keyword evidence="1" id="KW-1133">Transmembrane helix</keyword>
<dbReference type="AlphaFoldDB" id="C1D482"/>
<name>C1D482_DEIDV</name>
<keyword evidence="1" id="KW-0812">Transmembrane</keyword>
<feature type="transmembrane region" description="Helical" evidence="1">
    <location>
        <begin position="458"/>
        <end position="477"/>
    </location>
</feature>
<organism evidence="2 3">
    <name type="scientific">Deinococcus deserti (strain DSM 17065 / CIP 109153 / LMG 22923 / VCD115)</name>
    <dbReference type="NCBI Taxonomy" id="546414"/>
    <lineage>
        <taxon>Bacteria</taxon>
        <taxon>Thermotogati</taxon>
        <taxon>Deinococcota</taxon>
        <taxon>Deinococci</taxon>
        <taxon>Deinococcales</taxon>
        <taxon>Deinococcaceae</taxon>
        <taxon>Deinococcus</taxon>
    </lineage>
</organism>
<gene>
    <name evidence="2" type="ordered locus">Deide_3p00450</name>
</gene>
<feature type="transmembrane region" description="Helical" evidence="1">
    <location>
        <begin position="118"/>
        <end position="139"/>
    </location>
</feature>
<protein>
    <recommendedName>
        <fullName evidence="4">Amino acid transporter</fullName>
    </recommendedName>
</protein>
<evidence type="ECO:0008006" key="4">
    <source>
        <dbReference type="Google" id="ProtNLM"/>
    </source>
</evidence>
<feature type="transmembrane region" description="Helical" evidence="1">
    <location>
        <begin position="183"/>
        <end position="202"/>
    </location>
</feature>